<dbReference type="PANTHER" id="PTHR46529:SF1">
    <property type="entry name" value="TRNA WYBUTOSINE-SYNTHESIZING PROTEIN 4"/>
    <property type="match status" value="1"/>
</dbReference>
<dbReference type="InterPro" id="IPR015915">
    <property type="entry name" value="Kelch-typ_b-propeller"/>
</dbReference>
<evidence type="ECO:0000313" key="3">
    <source>
        <dbReference type="EMBL" id="KAK5889903.1"/>
    </source>
</evidence>
<accession>A0AAN8BUV1</accession>
<dbReference type="GO" id="GO:0008175">
    <property type="term" value="F:tRNA methyltransferase activity"/>
    <property type="evidence" value="ECO:0007669"/>
    <property type="project" value="TreeGrafter"/>
</dbReference>
<comment type="caution">
    <text evidence="3">The sequence shown here is derived from an EMBL/GenBank/DDBJ whole genome shotgun (WGS) entry which is preliminary data.</text>
</comment>
<reference evidence="3 4" key="1">
    <citation type="journal article" date="2023" name="Mol. Biol. Evol.">
        <title>Genomics of Secondarily Temperate Adaptation in the Only Non-Antarctic Icefish.</title>
        <authorList>
            <person name="Rivera-Colon A.G."/>
            <person name="Rayamajhi N."/>
            <person name="Minhas B.F."/>
            <person name="Madrigal G."/>
            <person name="Bilyk K.T."/>
            <person name="Yoon V."/>
            <person name="Hune M."/>
            <person name="Gregory S."/>
            <person name="Cheng C.H.C."/>
            <person name="Catchen J.M."/>
        </authorList>
    </citation>
    <scope>NUCLEOTIDE SEQUENCE [LARGE SCALE GENOMIC DNA]</scope>
    <source>
        <strain evidence="3">JC2023a</strain>
    </source>
</reference>
<dbReference type="Gene3D" id="2.120.10.80">
    <property type="entry name" value="Kelch-type beta propeller"/>
    <property type="match status" value="1"/>
</dbReference>
<gene>
    <name evidence="3" type="ORF">CesoFtcFv8_013478</name>
</gene>
<evidence type="ECO:0000313" key="4">
    <source>
        <dbReference type="Proteomes" id="UP001335648"/>
    </source>
</evidence>
<evidence type="ECO:0000256" key="2">
    <source>
        <dbReference type="ARBA" id="ARBA00022691"/>
    </source>
</evidence>
<keyword evidence="4" id="KW-1185">Reference proteome</keyword>
<dbReference type="GO" id="GO:0030488">
    <property type="term" value="P:tRNA methylation"/>
    <property type="evidence" value="ECO:0007669"/>
    <property type="project" value="TreeGrafter"/>
</dbReference>
<dbReference type="AlphaFoldDB" id="A0AAN8BUV1"/>
<protein>
    <submittedName>
        <fullName evidence="3">Uncharacterized protein</fullName>
    </submittedName>
</protein>
<name>A0AAN8BUV1_9TELE</name>
<dbReference type="Proteomes" id="UP001335648">
    <property type="component" value="Unassembled WGS sequence"/>
</dbReference>
<organism evidence="3 4">
    <name type="scientific">Champsocephalus esox</name>
    <name type="common">pike icefish</name>
    <dbReference type="NCBI Taxonomy" id="159716"/>
    <lineage>
        <taxon>Eukaryota</taxon>
        <taxon>Metazoa</taxon>
        <taxon>Chordata</taxon>
        <taxon>Craniata</taxon>
        <taxon>Vertebrata</taxon>
        <taxon>Euteleostomi</taxon>
        <taxon>Actinopterygii</taxon>
        <taxon>Neopterygii</taxon>
        <taxon>Teleostei</taxon>
        <taxon>Neoteleostei</taxon>
        <taxon>Acanthomorphata</taxon>
        <taxon>Eupercaria</taxon>
        <taxon>Perciformes</taxon>
        <taxon>Notothenioidei</taxon>
        <taxon>Channichthyidae</taxon>
        <taxon>Champsocephalus</taxon>
    </lineage>
</organism>
<sequence length="68" mass="7416">MPTTRRKKQGRDTSSSVSWPLVLHSFCSELTDSRDQKLLLIGGGGNCFSFGTHLNLQPVTLDLRAALG</sequence>
<dbReference type="GO" id="GO:0031591">
    <property type="term" value="P:wybutosine biosynthetic process"/>
    <property type="evidence" value="ECO:0007669"/>
    <property type="project" value="TreeGrafter"/>
</dbReference>
<comment type="similarity">
    <text evidence="1">Belongs to the methyltransferase superfamily. LCMT family.</text>
</comment>
<dbReference type="EMBL" id="JAULUE010002056">
    <property type="protein sequence ID" value="KAK5889903.1"/>
    <property type="molecule type" value="Genomic_DNA"/>
</dbReference>
<dbReference type="PANTHER" id="PTHR46529">
    <property type="entry name" value="TRNA WYBUTOSINE-SYNTHESIZING PROTEIN 4"/>
    <property type="match status" value="1"/>
</dbReference>
<keyword evidence="2" id="KW-0949">S-adenosyl-L-methionine</keyword>
<proteinExistence type="inferred from homology"/>
<evidence type="ECO:0000256" key="1">
    <source>
        <dbReference type="ARBA" id="ARBA00010703"/>
    </source>
</evidence>